<feature type="compositionally biased region" description="Basic and acidic residues" evidence="1">
    <location>
        <begin position="183"/>
        <end position="193"/>
    </location>
</feature>
<dbReference type="InterPro" id="IPR050496">
    <property type="entry name" value="SNF2_RAD54_helicase_repair"/>
</dbReference>
<dbReference type="AlphaFoldDB" id="U2V731"/>
<dbReference type="SUPFAM" id="SSF52540">
    <property type="entry name" value="P-loop containing nucleoside triphosphate hydrolases"/>
    <property type="match status" value="1"/>
</dbReference>
<dbReference type="STRING" id="1125712.HMPREF1316_1989"/>
<dbReference type="InterPro" id="IPR000330">
    <property type="entry name" value="SNF2_N"/>
</dbReference>
<dbReference type="EMBL" id="AWEZ01000044">
    <property type="protein sequence ID" value="ERL08446.1"/>
    <property type="molecule type" value="Genomic_DNA"/>
</dbReference>
<accession>U2V731</accession>
<dbReference type="eggNOG" id="COG0553">
    <property type="taxonomic scope" value="Bacteria"/>
</dbReference>
<dbReference type="InterPro" id="IPR038718">
    <property type="entry name" value="SNF2-like_sf"/>
</dbReference>
<sequence length="193" mass="22055">MYNWQAEFGKFAPELDVAVVTGTTAQRRQVRGERHEVYVTSYDLFRHDVRRWAGRPLWLVALDEVQCIKNHETLAARAVKALDARHRLALTGTSIENRLSELWNIFDFLMPGLLGGYERFHERYDQPIAVGDHDVATHLRSAVGPFILRRLKTDVLADLPENMVERGRTEPGHGSRPSHRSGARRDGVQGHRP</sequence>
<feature type="domain" description="Helicase ATP-binding" evidence="2">
    <location>
        <begin position="1"/>
        <end position="112"/>
    </location>
</feature>
<evidence type="ECO:0000259" key="2">
    <source>
        <dbReference type="PROSITE" id="PS51192"/>
    </source>
</evidence>
<evidence type="ECO:0000313" key="3">
    <source>
        <dbReference type="EMBL" id="ERL08446.1"/>
    </source>
</evidence>
<dbReference type="InterPro" id="IPR014001">
    <property type="entry name" value="Helicase_ATP-bd"/>
</dbReference>
<dbReference type="InterPro" id="IPR027417">
    <property type="entry name" value="P-loop_NTPase"/>
</dbReference>
<dbReference type="PROSITE" id="PS51192">
    <property type="entry name" value="HELICASE_ATP_BIND_1"/>
    <property type="match status" value="1"/>
</dbReference>
<evidence type="ECO:0000313" key="4">
    <source>
        <dbReference type="Proteomes" id="UP000016638"/>
    </source>
</evidence>
<dbReference type="Proteomes" id="UP000016638">
    <property type="component" value="Unassembled WGS sequence"/>
</dbReference>
<comment type="caution">
    <text evidence="3">The sequence shown here is derived from an EMBL/GenBank/DDBJ whole genome shotgun (WGS) entry which is preliminary data.</text>
</comment>
<proteinExistence type="predicted"/>
<dbReference type="Gene3D" id="3.40.50.10810">
    <property type="entry name" value="Tandem AAA-ATPase domain"/>
    <property type="match status" value="1"/>
</dbReference>
<dbReference type="PANTHER" id="PTHR45629:SF7">
    <property type="entry name" value="DNA EXCISION REPAIR PROTEIN ERCC-6-RELATED"/>
    <property type="match status" value="1"/>
</dbReference>
<dbReference type="RefSeq" id="WP_021725949.1">
    <property type="nucleotide sequence ID" value="NZ_AWEZ01000044.1"/>
</dbReference>
<gene>
    <name evidence="3" type="ORF">HMPREF1316_1989</name>
</gene>
<dbReference type="PATRIC" id="fig|1125712.3.peg.1106"/>
<reference evidence="3 4" key="1">
    <citation type="submission" date="2013-08" db="EMBL/GenBank/DDBJ databases">
        <authorList>
            <person name="Durkin A.S."/>
            <person name="Haft D.R."/>
            <person name="McCorrison J."/>
            <person name="Torralba M."/>
            <person name="Gillis M."/>
            <person name="Haft D.H."/>
            <person name="Methe B."/>
            <person name="Sutton G."/>
            <person name="Nelson K.E."/>
        </authorList>
    </citation>
    <scope>NUCLEOTIDE SEQUENCE [LARGE SCALE GENOMIC DNA]</scope>
    <source>
        <strain evidence="3 4">F0195</strain>
    </source>
</reference>
<protein>
    <submittedName>
        <fullName evidence="3">SNF2 family N-terminal domain protein</fullName>
    </submittedName>
</protein>
<dbReference type="PANTHER" id="PTHR45629">
    <property type="entry name" value="SNF2/RAD54 FAMILY MEMBER"/>
    <property type="match status" value="1"/>
</dbReference>
<feature type="compositionally biased region" description="Basic and acidic residues" evidence="1">
    <location>
        <begin position="163"/>
        <end position="173"/>
    </location>
</feature>
<keyword evidence="4" id="KW-1185">Reference proteome</keyword>
<name>U2V731_9ACTN</name>
<feature type="region of interest" description="Disordered" evidence="1">
    <location>
        <begin position="162"/>
        <end position="193"/>
    </location>
</feature>
<dbReference type="GO" id="GO:0005524">
    <property type="term" value="F:ATP binding"/>
    <property type="evidence" value="ECO:0007669"/>
    <property type="project" value="InterPro"/>
</dbReference>
<evidence type="ECO:0000256" key="1">
    <source>
        <dbReference type="SAM" id="MobiDB-lite"/>
    </source>
</evidence>
<organism evidence="3 4">
    <name type="scientific">Olsenella profusa F0195</name>
    <dbReference type="NCBI Taxonomy" id="1125712"/>
    <lineage>
        <taxon>Bacteria</taxon>
        <taxon>Bacillati</taxon>
        <taxon>Actinomycetota</taxon>
        <taxon>Coriobacteriia</taxon>
        <taxon>Coriobacteriales</taxon>
        <taxon>Atopobiaceae</taxon>
        <taxon>Olsenella</taxon>
    </lineage>
</organism>
<dbReference type="Pfam" id="PF00176">
    <property type="entry name" value="SNF2-rel_dom"/>
    <property type="match status" value="1"/>
</dbReference>